<dbReference type="InterPro" id="IPR008978">
    <property type="entry name" value="HSP20-like_chaperone"/>
</dbReference>
<feature type="region of interest" description="Disordered" evidence="2">
    <location>
        <begin position="199"/>
        <end position="227"/>
    </location>
</feature>
<sequence>MEEEVKTAVERGWWKAARQIILESHLADVDIAYTVRKSVAEVRTHLDELIRILNKQHHEIQVVPPAFQWAQSPVEVFLNIKFAYRWSSPGALSVVDPLFASDTQSFAFSGVGTHSGIKKKYSLSLALFDEIIPEATRWSFASVGKVVVTLQKKKMGVWDRLTEDKAKISNMNVWWDMKEKVQRDLDDFQRGNYTSRYLATEGSNRQAAGEVNAEDAKEKSDSTHEEL</sequence>
<accession>A0A0F7UK66</accession>
<feature type="domain" description="CS" evidence="3">
    <location>
        <begin position="62"/>
        <end position="162"/>
    </location>
</feature>
<dbReference type="Gene3D" id="2.60.40.790">
    <property type="match status" value="1"/>
</dbReference>
<name>A0A0F7UK66_NEOCL</name>
<dbReference type="GO" id="GO:0051131">
    <property type="term" value="P:chaperone-mediated protein complex assembly"/>
    <property type="evidence" value="ECO:0007669"/>
    <property type="project" value="TreeGrafter"/>
</dbReference>
<dbReference type="SUPFAM" id="SSF49764">
    <property type="entry name" value="HSP20-like chaperones"/>
    <property type="match status" value="1"/>
</dbReference>
<evidence type="ECO:0000259" key="3">
    <source>
        <dbReference type="PROSITE" id="PS51203"/>
    </source>
</evidence>
<dbReference type="GO" id="GO:0051879">
    <property type="term" value="F:Hsp90 protein binding"/>
    <property type="evidence" value="ECO:0007669"/>
    <property type="project" value="InterPro"/>
</dbReference>
<feature type="compositionally biased region" description="Basic and acidic residues" evidence="2">
    <location>
        <begin position="214"/>
        <end position="227"/>
    </location>
</feature>
<organism evidence="4">
    <name type="scientific">Neospora caninum (strain Liverpool)</name>
    <dbReference type="NCBI Taxonomy" id="572307"/>
    <lineage>
        <taxon>Eukaryota</taxon>
        <taxon>Sar</taxon>
        <taxon>Alveolata</taxon>
        <taxon>Apicomplexa</taxon>
        <taxon>Conoidasida</taxon>
        <taxon>Coccidia</taxon>
        <taxon>Eucoccidiorida</taxon>
        <taxon>Eimeriorina</taxon>
        <taxon>Sarcocystidae</taxon>
        <taxon>Neospora</taxon>
    </lineage>
</organism>
<dbReference type="GO" id="GO:0051087">
    <property type="term" value="F:protein-folding chaperone binding"/>
    <property type="evidence" value="ECO:0007669"/>
    <property type="project" value="TreeGrafter"/>
</dbReference>
<dbReference type="GO" id="GO:0005829">
    <property type="term" value="C:cytosol"/>
    <property type="evidence" value="ECO:0007669"/>
    <property type="project" value="TreeGrafter"/>
</dbReference>
<dbReference type="PANTHER" id="PTHR22932">
    <property type="entry name" value="TELOMERASE-BINDING PROTEIN P23 HSP90 CO-CHAPERONE"/>
    <property type="match status" value="1"/>
</dbReference>
<dbReference type="PROSITE" id="PS51203">
    <property type="entry name" value="CS"/>
    <property type="match status" value="1"/>
</dbReference>
<dbReference type="PANTHER" id="PTHR22932:SF1">
    <property type="entry name" value="CO-CHAPERONE PROTEIN DAF-41"/>
    <property type="match status" value="1"/>
</dbReference>
<proteinExistence type="inferred from homology"/>
<dbReference type="GO" id="GO:0006457">
    <property type="term" value="P:protein folding"/>
    <property type="evidence" value="ECO:0007669"/>
    <property type="project" value="TreeGrafter"/>
</dbReference>
<evidence type="ECO:0000313" key="4">
    <source>
        <dbReference type="EMBL" id="CEL68517.1"/>
    </source>
</evidence>
<dbReference type="InterPro" id="IPR045250">
    <property type="entry name" value="p23-like"/>
</dbReference>
<comment type="similarity">
    <text evidence="1">Belongs to the p23/wos2 family.</text>
</comment>
<dbReference type="EMBL" id="LN714484">
    <property type="protein sequence ID" value="CEL68517.1"/>
    <property type="molecule type" value="Genomic_DNA"/>
</dbReference>
<protein>
    <submittedName>
        <fullName evidence="4">CS domain-containing protein</fullName>
    </submittedName>
</protein>
<evidence type="ECO:0000256" key="1">
    <source>
        <dbReference type="ARBA" id="ARBA00025733"/>
    </source>
</evidence>
<gene>
    <name evidence="4" type="ORF">BN1204_042700</name>
</gene>
<dbReference type="InterPro" id="IPR007052">
    <property type="entry name" value="CS_dom"/>
</dbReference>
<evidence type="ECO:0000256" key="2">
    <source>
        <dbReference type="SAM" id="MobiDB-lite"/>
    </source>
</evidence>
<reference evidence="4" key="1">
    <citation type="journal article" date="2015" name="PLoS ONE">
        <title>Comprehensive Evaluation of Toxoplasma gondii VEG and Neospora caninum LIV Genomes with Tachyzoite Stage Transcriptome and Proteome Defines Novel Transcript Features.</title>
        <authorList>
            <person name="Ramaprasad A."/>
            <person name="Mourier T."/>
            <person name="Naeem R."/>
            <person name="Malas T.B."/>
            <person name="Moussa E."/>
            <person name="Panigrahi A."/>
            <person name="Vermont S.J."/>
            <person name="Otto T.D."/>
            <person name="Wastling J."/>
            <person name="Pain A."/>
        </authorList>
    </citation>
    <scope>NUCLEOTIDE SEQUENCE</scope>
    <source>
        <strain evidence="4">Liverpool</strain>
    </source>
</reference>
<dbReference type="AlphaFoldDB" id="A0A0F7UK66"/>
<dbReference type="GO" id="GO:0005634">
    <property type="term" value="C:nucleus"/>
    <property type="evidence" value="ECO:0007669"/>
    <property type="project" value="TreeGrafter"/>
</dbReference>